<protein>
    <submittedName>
        <fullName evidence="1">Uncharacterized protein</fullName>
    </submittedName>
</protein>
<organism evidence="1 2">
    <name type="scientific">Protopolystoma xenopodis</name>
    <dbReference type="NCBI Taxonomy" id="117903"/>
    <lineage>
        <taxon>Eukaryota</taxon>
        <taxon>Metazoa</taxon>
        <taxon>Spiralia</taxon>
        <taxon>Lophotrochozoa</taxon>
        <taxon>Platyhelminthes</taxon>
        <taxon>Monogenea</taxon>
        <taxon>Polyopisthocotylea</taxon>
        <taxon>Polystomatidea</taxon>
        <taxon>Polystomatidae</taxon>
        <taxon>Protopolystoma</taxon>
    </lineage>
</organism>
<dbReference type="Proteomes" id="UP000784294">
    <property type="component" value="Unassembled WGS sequence"/>
</dbReference>
<evidence type="ECO:0000313" key="1">
    <source>
        <dbReference type="EMBL" id="VEL26184.1"/>
    </source>
</evidence>
<dbReference type="EMBL" id="CAAALY010078641">
    <property type="protein sequence ID" value="VEL26184.1"/>
    <property type="molecule type" value="Genomic_DNA"/>
</dbReference>
<reference evidence="1" key="1">
    <citation type="submission" date="2018-11" db="EMBL/GenBank/DDBJ databases">
        <authorList>
            <consortium name="Pathogen Informatics"/>
        </authorList>
    </citation>
    <scope>NUCLEOTIDE SEQUENCE</scope>
</reference>
<comment type="caution">
    <text evidence="1">The sequence shown here is derived from an EMBL/GenBank/DDBJ whole genome shotgun (WGS) entry which is preliminary data.</text>
</comment>
<keyword evidence="2" id="KW-1185">Reference proteome</keyword>
<sequence>MRNLPITNTHSFTQPKDPLRDFHWFPGAKATTLLIGAKPSRMNYVVGHARQWGSKVSVKHGMRDAPAGRDVKEATKETVSRWSWVGC</sequence>
<gene>
    <name evidence="1" type="ORF">PXEA_LOCUS19624</name>
</gene>
<name>A0A3S5AV90_9PLAT</name>
<evidence type="ECO:0000313" key="2">
    <source>
        <dbReference type="Proteomes" id="UP000784294"/>
    </source>
</evidence>
<accession>A0A3S5AV90</accession>
<proteinExistence type="predicted"/>
<dbReference type="AlphaFoldDB" id="A0A3S5AV90"/>